<organism evidence="4 5">
    <name type="scientific">Calothrix parasitica NIES-267</name>
    <dbReference type="NCBI Taxonomy" id="1973488"/>
    <lineage>
        <taxon>Bacteria</taxon>
        <taxon>Bacillati</taxon>
        <taxon>Cyanobacteriota</taxon>
        <taxon>Cyanophyceae</taxon>
        <taxon>Nostocales</taxon>
        <taxon>Calotrichaceae</taxon>
        <taxon>Calothrix</taxon>
    </lineage>
</organism>
<dbReference type="OrthoDB" id="9801763at2"/>
<gene>
    <name evidence="4" type="ORF">NIES267_06260</name>
</gene>
<dbReference type="InterPro" id="IPR003140">
    <property type="entry name" value="PLipase/COase/thioEstase"/>
</dbReference>
<feature type="domain" description="Phospholipase/carboxylesterase/thioesterase" evidence="3">
    <location>
        <begin position="16"/>
        <end position="206"/>
    </location>
</feature>
<reference evidence="4 5" key="1">
    <citation type="submission" date="2017-06" db="EMBL/GenBank/DDBJ databases">
        <title>Genome sequencing of cyanobaciteial culture collection at National Institute for Environmental Studies (NIES).</title>
        <authorList>
            <person name="Hirose Y."/>
            <person name="Shimura Y."/>
            <person name="Fujisawa T."/>
            <person name="Nakamura Y."/>
            <person name="Kawachi M."/>
        </authorList>
    </citation>
    <scope>NUCLEOTIDE SEQUENCE [LARGE SCALE GENOMIC DNA]</scope>
    <source>
        <strain evidence="4 5">NIES-267</strain>
    </source>
</reference>
<dbReference type="Gene3D" id="3.40.50.1820">
    <property type="entry name" value="alpha/beta hydrolase"/>
    <property type="match status" value="1"/>
</dbReference>
<dbReference type="GO" id="GO:0016787">
    <property type="term" value="F:hydrolase activity"/>
    <property type="evidence" value="ECO:0007669"/>
    <property type="project" value="UniProtKB-KW"/>
</dbReference>
<name>A0A1Z4LIV6_9CYAN</name>
<dbReference type="PANTHER" id="PTHR10655">
    <property type="entry name" value="LYSOPHOSPHOLIPASE-RELATED"/>
    <property type="match status" value="1"/>
</dbReference>
<dbReference type="Pfam" id="PF02230">
    <property type="entry name" value="Abhydrolase_2"/>
    <property type="match status" value="1"/>
</dbReference>
<evidence type="ECO:0000313" key="5">
    <source>
        <dbReference type="Proteomes" id="UP000218418"/>
    </source>
</evidence>
<comment type="similarity">
    <text evidence="1">Belongs to the AB hydrolase superfamily. AB hydrolase 2 family.</text>
</comment>
<evidence type="ECO:0000256" key="2">
    <source>
        <dbReference type="ARBA" id="ARBA00022801"/>
    </source>
</evidence>
<dbReference type="Proteomes" id="UP000218418">
    <property type="component" value="Chromosome"/>
</dbReference>
<accession>A0A1Z4LIV6</accession>
<dbReference type="AlphaFoldDB" id="A0A1Z4LIV6"/>
<protein>
    <submittedName>
        <fullName evidence="4">Serine esterase</fullName>
    </submittedName>
</protein>
<keyword evidence="5" id="KW-1185">Reference proteome</keyword>
<keyword evidence="2" id="KW-0378">Hydrolase</keyword>
<dbReference type="InterPro" id="IPR050565">
    <property type="entry name" value="LYPA1-2/EST-like"/>
</dbReference>
<evidence type="ECO:0000313" key="4">
    <source>
        <dbReference type="EMBL" id="BAY81151.1"/>
    </source>
</evidence>
<evidence type="ECO:0000259" key="3">
    <source>
        <dbReference type="Pfam" id="PF02230"/>
    </source>
</evidence>
<evidence type="ECO:0000256" key="1">
    <source>
        <dbReference type="ARBA" id="ARBA00006499"/>
    </source>
</evidence>
<dbReference type="PANTHER" id="PTHR10655:SF17">
    <property type="entry name" value="LYSOPHOSPHOLIPASE-LIKE PROTEIN 1"/>
    <property type="match status" value="1"/>
</dbReference>
<dbReference type="SUPFAM" id="SSF53474">
    <property type="entry name" value="alpha/beta-Hydrolases"/>
    <property type="match status" value="1"/>
</dbReference>
<sequence length="211" mass="22888">MSKALDFIDVPPKSGETKKGLIIILHGWGANAEDVASIVPFLQLPEYHFVFPNAPFPHPHSPVGRAWYDLSQDNMYEGLTESRKLLIDFLGSLEISTGIPLNKTILSGFSQGGAMTLDVGLKCATAGLISMSGYLHSDIHGVETPASNFLPPVLIMHGKQDEVVPLQAAQKARDALELQAVPVEYHEFNGGHQISSQMLDVARTFVIGNLT</sequence>
<dbReference type="EMBL" id="AP018227">
    <property type="protein sequence ID" value="BAY81151.1"/>
    <property type="molecule type" value="Genomic_DNA"/>
</dbReference>
<dbReference type="InterPro" id="IPR029058">
    <property type="entry name" value="AB_hydrolase_fold"/>
</dbReference>
<proteinExistence type="inferred from homology"/>